<accession>A0A0N5D221</accession>
<evidence type="ECO:0000313" key="2">
    <source>
        <dbReference type="EMBL" id="VDN04307.1"/>
    </source>
</evidence>
<protein>
    <submittedName>
        <fullName evidence="4">Cadherin domain-containing protein</fullName>
    </submittedName>
</protein>
<keyword evidence="1" id="KW-0732">Signal</keyword>
<feature type="signal peptide" evidence="1">
    <location>
        <begin position="1"/>
        <end position="19"/>
    </location>
</feature>
<dbReference type="SUPFAM" id="SSF49777">
    <property type="entry name" value="PEBP-like"/>
    <property type="match status" value="1"/>
</dbReference>
<dbReference type="WBParaSite" id="TCLT_0000691501-mRNA-1">
    <property type="protein sequence ID" value="TCLT_0000691501-mRNA-1"/>
    <property type="gene ID" value="TCLT_0000691501"/>
</dbReference>
<dbReference type="STRING" id="103827.A0A0N5D221"/>
<evidence type="ECO:0000256" key="1">
    <source>
        <dbReference type="SAM" id="SignalP"/>
    </source>
</evidence>
<dbReference type="AlphaFoldDB" id="A0A0N5D221"/>
<reference evidence="4" key="1">
    <citation type="submission" date="2017-02" db="UniProtKB">
        <authorList>
            <consortium name="WormBaseParasite"/>
        </authorList>
    </citation>
    <scope>IDENTIFICATION</scope>
</reference>
<keyword evidence="3" id="KW-1185">Reference proteome</keyword>
<name>A0A0N5D221_THECL</name>
<feature type="chain" id="PRO_5043126701" evidence="1">
    <location>
        <begin position="20"/>
        <end position="600"/>
    </location>
</feature>
<evidence type="ECO:0000313" key="4">
    <source>
        <dbReference type="WBParaSite" id="TCLT_0000691501-mRNA-1"/>
    </source>
</evidence>
<dbReference type="OMA" id="GHYRACE"/>
<organism evidence="4">
    <name type="scientific">Thelazia callipaeda</name>
    <name type="common">Oriental eyeworm</name>
    <name type="synonym">Parasitic nematode</name>
    <dbReference type="NCBI Taxonomy" id="103827"/>
    <lineage>
        <taxon>Eukaryota</taxon>
        <taxon>Metazoa</taxon>
        <taxon>Ecdysozoa</taxon>
        <taxon>Nematoda</taxon>
        <taxon>Chromadorea</taxon>
        <taxon>Rhabditida</taxon>
        <taxon>Spirurina</taxon>
        <taxon>Spiruromorpha</taxon>
        <taxon>Thelazioidea</taxon>
        <taxon>Thelaziidae</taxon>
        <taxon>Thelazia</taxon>
    </lineage>
</organism>
<dbReference type="Gene3D" id="3.90.280.10">
    <property type="entry name" value="PEBP-like"/>
    <property type="match status" value="1"/>
</dbReference>
<sequence>MARTLLLPLLYLLTKHCFCICNNTSSCLLRLKKIAAEPRRFWFGEQWRDRCTGRYISHIECYNPQTLQSFHSLGSRLFRVNTYQNEYLKNLHIFPTISYPSLEGSQKYRACDHEFTVRGTEKEIEVNPDMDPVNPYAIRHPPKIQWDGRKNGSYIIIATDVGFGTLNFFTLRLSAGDKVVKEYAEVENFRDQANPVVFLIFEAAGVKKHFNFDTENFNLPKFMLDSNLENALIGMNILLVSTDPYAIEKQRIRGAVDNCPSLIIKKVENENQWHILKQLPLRQISNWVSVHFEQVKSQIQLCCREFSFKKEIIRTDPLGNKPLASVTVRKHPRVTSVKNVQQVATNNPDVVETYKTIVIFDLNNEFLYWMVADLPTLSLFAGNVEDGHTIVPYLPPVPQIPKTCTTAVLLLLTQPPSLISFAVSKYYKNNSLYANCQQNCSQRSQFDIAEFVSLHQLQLFAINWFSICHDVFEAVYHKQRFLQIFAAKHWSRQESNFSALTNSHRRAEAVYKNNRFAKLYNDITEGEDITENLCSEFGLTYDQPCMQKLLSNMVTSKFKKNNEIRYSEYLEEFIPDYEVHDTFPSEAGFGRMVTYLPNWL</sequence>
<reference evidence="2 3" key="2">
    <citation type="submission" date="2018-11" db="EMBL/GenBank/DDBJ databases">
        <authorList>
            <consortium name="Pathogen Informatics"/>
        </authorList>
    </citation>
    <scope>NUCLEOTIDE SEQUENCE [LARGE SCALE GENOMIC DNA]</scope>
</reference>
<evidence type="ECO:0000313" key="3">
    <source>
        <dbReference type="Proteomes" id="UP000276776"/>
    </source>
</evidence>
<proteinExistence type="predicted"/>
<dbReference type="EMBL" id="UYYF01004456">
    <property type="protein sequence ID" value="VDN04307.1"/>
    <property type="molecule type" value="Genomic_DNA"/>
</dbReference>
<dbReference type="OrthoDB" id="2506647at2759"/>
<dbReference type="InterPro" id="IPR036610">
    <property type="entry name" value="PEBP-like_sf"/>
</dbReference>
<gene>
    <name evidence="2" type="ORF">TCLT_LOCUS6904</name>
</gene>
<dbReference type="Proteomes" id="UP000276776">
    <property type="component" value="Unassembled WGS sequence"/>
</dbReference>